<protein>
    <submittedName>
        <fullName evidence="1">Uncharacterized protein</fullName>
    </submittedName>
</protein>
<keyword evidence="2" id="KW-1185">Reference proteome</keyword>
<reference evidence="1 2" key="1">
    <citation type="submission" date="2024-04" db="EMBL/GenBank/DDBJ databases">
        <authorList>
            <person name="Fracassetti M."/>
        </authorList>
    </citation>
    <scope>NUCLEOTIDE SEQUENCE [LARGE SCALE GENOMIC DNA]</scope>
</reference>
<evidence type="ECO:0000313" key="2">
    <source>
        <dbReference type="Proteomes" id="UP001497516"/>
    </source>
</evidence>
<sequence>MDVVVVRALIHALRSSRMNVSMAACNTILDLSTSSAGRQRLLEFSALQFLIPKCLQIHISPTVVSLFCNGNTRRKSSLASREDQYAVSLLHVVITLVNACNVEQLERFWGKEEGINRNWKLAVEYYVR</sequence>
<dbReference type="EMBL" id="OZ034819">
    <property type="protein sequence ID" value="CAL1393921.1"/>
    <property type="molecule type" value="Genomic_DNA"/>
</dbReference>
<accession>A0AAV2F6N5</accession>
<organism evidence="1 2">
    <name type="scientific">Linum trigynum</name>
    <dbReference type="NCBI Taxonomy" id="586398"/>
    <lineage>
        <taxon>Eukaryota</taxon>
        <taxon>Viridiplantae</taxon>
        <taxon>Streptophyta</taxon>
        <taxon>Embryophyta</taxon>
        <taxon>Tracheophyta</taxon>
        <taxon>Spermatophyta</taxon>
        <taxon>Magnoliopsida</taxon>
        <taxon>eudicotyledons</taxon>
        <taxon>Gunneridae</taxon>
        <taxon>Pentapetalae</taxon>
        <taxon>rosids</taxon>
        <taxon>fabids</taxon>
        <taxon>Malpighiales</taxon>
        <taxon>Linaceae</taxon>
        <taxon>Linum</taxon>
    </lineage>
</organism>
<gene>
    <name evidence="1" type="ORF">LTRI10_LOCUS34456</name>
</gene>
<evidence type="ECO:0000313" key="1">
    <source>
        <dbReference type="EMBL" id="CAL1393921.1"/>
    </source>
</evidence>
<dbReference type="Proteomes" id="UP001497516">
    <property type="component" value="Chromosome 6"/>
</dbReference>
<dbReference type="AlphaFoldDB" id="A0AAV2F6N5"/>
<proteinExistence type="predicted"/>
<name>A0AAV2F6N5_9ROSI</name>